<proteinExistence type="predicted"/>
<reference evidence="1" key="1">
    <citation type="journal article" date="2019" name="MBio">
        <title>Virus Genomes from Deep Sea Sediments Expand the Ocean Megavirome and Support Independent Origins of Viral Gigantism.</title>
        <authorList>
            <person name="Backstrom D."/>
            <person name="Yutin N."/>
            <person name="Jorgensen S.L."/>
            <person name="Dharamshi J."/>
            <person name="Homa F."/>
            <person name="Zaremba-Niedwiedzka K."/>
            <person name="Spang A."/>
            <person name="Wolf Y.I."/>
            <person name="Koonin E.V."/>
            <person name="Ettema T.J."/>
        </authorList>
    </citation>
    <scope>NUCLEOTIDE SEQUENCE</scope>
</reference>
<name>A0A481YUG4_9VIRU</name>
<accession>A0A481YUG4</accession>
<sequence length="108" mass="12261">MWPYLERGSQIVLKFPDSPIMVVAAAINRDLENPSTWVATFETDEGDRYRALFDNKSLTTTRASFGKKNEKKTTHHGDTLDIDYDHVPTLDCTGDTTAFVFTEEEKEA</sequence>
<protein>
    <submittedName>
        <fullName evidence="1">Uncharacterized protein</fullName>
    </submittedName>
</protein>
<evidence type="ECO:0000313" key="1">
    <source>
        <dbReference type="EMBL" id="QBK86848.1"/>
    </source>
</evidence>
<gene>
    <name evidence="1" type="ORF">LCMAC103_01860</name>
</gene>
<organism evidence="1">
    <name type="scientific">Marseillevirus LCMAC103</name>
    <dbReference type="NCBI Taxonomy" id="2506604"/>
    <lineage>
        <taxon>Viruses</taxon>
        <taxon>Varidnaviria</taxon>
        <taxon>Bamfordvirae</taxon>
        <taxon>Nucleocytoviricota</taxon>
        <taxon>Megaviricetes</taxon>
        <taxon>Pimascovirales</taxon>
        <taxon>Pimascovirales incertae sedis</taxon>
        <taxon>Marseilleviridae</taxon>
    </lineage>
</organism>
<dbReference type="EMBL" id="MK500337">
    <property type="protein sequence ID" value="QBK86848.1"/>
    <property type="molecule type" value="Genomic_DNA"/>
</dbReference>